<dbReference type="RefSeq" id="WP_380251806.1">
    <property type="nucleotide sequence ID" value="NZ_JBHUII010000004.1"/>
</dbReference>
<dbReference type="Pfam" id="PF01510">
    <property type="entry name" value="Amidase_2"/>
    <property type="match status" value="1"/>
</dbReference>
<evidence type="ECO:0000256" key="3">
    <source>
        <dbReference type="ARBA" id="ARBA00011901"/>
    </source>
</evidence>
<comment type="similarity">
    <text evidence="2">Belongs to the N-acetylmuramoyl-L-alanine amidase 2 family.</text>
</comment>
<dbReference type="InterPro" id="IPR036366">
    <property type="entry name" value="PGBDSf"/>
</dbReference>
<evidence type="ECO:0000259" key="6">
    <source>
        <dbReference type="SMART" id="SM00644"/>
    </source>
</evidence>
<evidence type="ECO:0000256" key="1">
    <source>
        <dbReference type="ARBA" id="ARBA00001561"/>
    </source>
</evidence>
<dbReference type="EC" id="3.5.1.28" evidence="3"/>
<keyword evidence="5" id="KW-0961">Cell wall biogenesis/degradation</keyword>
<dbReference type="CDD" id="cd06583">
    <property type="entry name" value="PGRP"/>
    <property type="match status" value="1"/>
</dbReference>
<comment type="caution">
    <text evidence="7">The sequence shown here is derived from an EMBL/GenBank/DDBJ whole genome shotgun (WGS) entry which is preliminary data.</text>
</comment>
<protein>
    <recommendedName>
        <fullName evidence="3">N-acetylmuramoyl-L-alanine amidase</fullName>
        <ecNumber evidence="3">3.5.1.28</ecNumber>
    </recommendedName>
</protein>
<dbReference type="Gene3D" id="1.10.101.10">
    <property type="entry name" value="PGBD-like superfamily/PGBD"/>
    <property type="match status" value="1"/>
</dbReference>
<dbReference type="PANTHER" id="PTHR30417">
    <property type="entry name" value="N-ACETYLMURAMOYL-L-ALANINE AMIDASE AMID"/>
    <property type="match status" value="1"/>
</dbReference>
<dbReference type="Gene3D" id="3.40.80.10">
    <property type="entry name" value="Peptidoglycan recognition protein-like"/>
    <property type="match status" value="1"/>
</dbReference>
<evidence type="ECO:0000256" key="4">
    <source>
        <dbReference type="ARBA" id="ARBA00022801"/>
    </source>
</evidence>
<evidence type="ECO:0000313" key="7">
    <source>
        <dbReference type="EMBL" id="MFD2206331.1"/>
    </source>
</evidence>
<name>A0ABW5BN95_9PROT</name>
<evidence type="ECO:0000313" key="8">
    <source>
        <dbReference type="Proteomes" id="UP001597294"/>
    </source>
</evidence>
<dbReference type="SUPFAM" id="SSF47090">
    <property type="entry name" value="PGBD-like"/>
    <property type="match status" value="1"/>
</dbReference>
<evidence type="ECO:0000256" key="5">
    <source>
        <dbReference type="ARBA" id="ARBA00023316"/>
    </source>
</evidence>
<reference evidence="8" key="1">
    <citation type="journal article" date="2019" name="Int. J. Syst. Evol. Microbiol.">
        <title>The Global Catalogue of Microorganisms (GCM) 10K type strain sequencing project: providing services to taxonomists for standard genome sequencing and annotation.</title>
        <authorList>
            <consortium name="The Broad Institute Genomics Platform"/>
            <consortium name="The Broad Institute Genome Sequencing Center for Infectious Disease"/>
            <person name="Wu L."/>
            <person name="Ma J."/>
        </authorList>
    </citation>
    <scope>NUCLEOTIDE SEQUENCE [LARGE SCALE GENOMIC DNA]</scope>
    <source>
        <strain evidence="8">CGMCC 4.7192</strain>
    </source>
</reference>
<comment type="catalytic activity">
    <reaction evidence="1">
        <text>Hydrolyzes the link between N-acetylmuramoyl residues and L-amino acid residues in certain cell-wall glycopeptides.</text>
        <dbReference type="EC" id="3.5.1.28"/>
    </reaction>
</comment>
<feature type="domain" description="N-acetylmuramoyl-L-alanine amidase" evidence="6">
    <location>
        <begin position="9"/>
        <end position="146"/>
    </location>
</feature>
<dbReference type="InterPro" id="IPR036505">
    <property type="entry name" value="Amidase/PGRP_sf"/>
</dbReference>
<dbReference type="InterPro" id="IPR002502">
    <property type="entry name" value="Amidase_domain"/>
</dbReference>
<dbReference type="InterPro" id="IPR051206">
    <property type="entry name" value="NAMLAA_amidase_2"/>
</dbReference>
<dbReference type="SMART" id="SM00644">
    <property type="entry name" value="Ami_2"/>
    <property type="match status" value="1"/>
</dbReference>
<dbReference type="Proteomes" id="UP001597294">
    <property type="component" value="Unassembled WGS sequence"/>
</dbReference>
<dbReference type="SUPFAM" id="SSF55846">
    <property type="entry name" value="N-acetylmuramoyl-L-alanine amidase-like"/>
    <property type="match status" value="1"/>
</dbReference>
<proteinExistence type="inferred from homology"/>
<evidence type="ECO:0000256" key="2">
    <source>
        <dbReference type="ARBA" id="ARBA00007553"/>
    </source>
</evidence>
<accession>A0ABW5BN95</accession>
<organism evidence="7 8">
    <name type="scientific">Kiloniella antarctica</name>
    <dbReference type="NCBI Taxonomy" id="1550907"/>
    <lineage>
        <taxon>Bacteria</taxon>
        <taxon>Pseudomonadati</taxon>
        <taxon>Pseudomonadota</taxon>
        <taxon>Alphaproteobacteria</taxon>
        <taxon>Rhodospirillales</taxon>
        <taxon>Kiloniellaceae</taxon>
        <taxon>Kiloniella</taxon>
    </lineage>
</organism>
<dbReference type="EMBL" id="JBHUII010000004">
    <property type="protein sequence ID" value="MFD2206331.1"/>
    <property type="molecule type" value="Genomic_DNA"/>
</dbReference>
<dbReference type="PANTHER" id="PTHR30417:SF1">
    <property type="entry name" value="N-ACETYLMURAMOYL-L-ALANINE AMIDASE AMID"/>
    <property type="match status" value="1"/>
</dbReference>
<dbReference type="GO" id="GO:0008745">
    <property type="term" value="F:N-acetylmuramoyl-L-alanine amidase activity"/>
    <property type="evidence" value="ECO:0007669"/>
    <property type="project" value="UniProtKB-EC"/>
</dbReference>
<keyword evidence="4 7" id="KW-0378">Hydrolase</keyword>
<gene>
    <name evidence="7" type="ORF">ACFSKO_11925</name>
</gene>
<sequence length="240" mass="27328">MQINRKFQSPNYGIRPKEKKIDTLLLHYTGMKSGQEALDRLCDDQSQVSAHYLVEEDGCVFQMVDEENRAWHAGLASWQGESDINSCSIGIEIVNPGHEWGYRNFSEPQMRALIELCKEILNRHPIPPQRVLAHSDVAPERKEDPGELFDWGRLQNANIGLYTNNISSQSDIHKDNFLQKLSAYGYFLDLLSPEHPASIAAIIAFQRHFRPDKLDGVIDQECCEILSNLHSQLDAQNNPT</sequence>
<dbReference type="InterPro" id="IPR036365">
    <property type="entry name" value="PGBD-like_sf"/>
</dbReference>
<keyword evidence="8" id="KW-1185">Reference proteome</keyword>